<dbReference type="InterPro" id="IPR002125">
    <property type="entry name" value="CMP_dCMP_dom"/>
</dbReference>
<comment type="pathway">
    <text evidence="2 14">Cofactor biosynthesis; riboflavin biosynthesis; 5-amino-6-(D-ribitylamino)uracil from GTP: step 2/4.</text>
</comment>
<evidence type="ECO:0000256" key="15">
    <source>
        <dbReference type="PIRSR" id="PIRSR006769-1"/>
    </source>
</evidence>
<dbReference type="GO" id="GO:0008703">
    <property type="term" value="F:5-amino-6-(5-phosphoribosylamino)uracil reductase activity"/>
    <property type="evidence" value="ECO:0007669"/>
    <property type="project" value="UniProtKB-EC"/>
</dbReference>
<dbReference type="PROSITE" id="PS51747">
    <property type="entry name" value="CYT_DCMP_DEAMINASES_2"/>
    <property type="match status" value="1"/>
</dbReference>
<evidence type="ECO:0000256" key="14">
    <source>
        <dbReference type="PIRNR" id="PIRNR006769"/>
    </source>
</evidence>
<feature type="binding site" evidence="16">
    <location>
        <begin position="298"/>
        <end position="304"/>
    </location>
    <ligand>
        <name>NADP(+)</name>
        <dbReference type="ChEBI" id="CHEBI:58349"/>
    </ligand>
</feature>
<dbReference type="PANTHER" id="PTHR38011:SF7">
    <property type="entry name" value="2,5-DIAMINO-6-RIBOSYLAMINO-4(3H)-PYRIMIDINONE 5'-PHOSPHATE REDUCTASE"/>
    <property type="match status" value="1"/>
</dbReference>
<comment type="function">
    <text evidence="1 14">Converts 2,5-diamino-6-(ribosylamino)-4(3h)-pyrimidinone 5'-phosphate into 5-amino-6-(ribosylamino)-2,4(1h,3h)-pyrimidinedione 5'-phosphate.</text>
</comment>
<feature type="binding site" evidence="17">
    <location>
        <position position="88"/>
    </location>
    <ligand>
        <name>Zn(2+)</name>
        <dbReference type="ChEBI" id="CHEBI:29105"/>
        <note>catalytic</note>
    </ligand>
</feature>
<evidence type="ECO:0000256" key="9">
    <source>
        <dbReference type="ARBA" id="ARBA00022857"/>
    </source>
</evidence>
<feature type="binding site" evidence="16">
    <location>
        <position position="171"/>
    </location>
    <ligand>
        <name>substrate</name>
    </ligand>
</feature>
<comment type="catalytic activity">
    <reaction evidence="12 14">
        <text>5-amino-6-(5-phospho-D-ribitylamino)uracil + NADP(+) = 5-amino-6-(5-phospho-D-ribosylamino)uracil + NADPH + H(+)</text>
        <dbReference type="Rhea" id="RHEA:17845"/>
        <dbReference type="ChEBI" id="CHEBI:15378"/>
        <dbReference type="ChEBI" id="CHEBI:57783"/>
        <dbReference type="ChEBI" id="CHEBI:58349"/>
        <dbReference type="ChEBI" id="CHEBI:58421"/>
        <dbReference type="ChEBI" id="CHEBI:58453"/>
        <dbReference type="EC" id="1.1.1.193"/>
    </reaction>
</comment>
<evidence type="ECO:0000256" key="4">
    <source>
        <dbReference type="ARBA" id="ARBA00005259"/>
    </source>
</evidence>
<dbReference type="InterPro" id="IPR002734">
    <property type="entry name" value="RibDG_C"/>
</dbReference>
<dbReference type="Proteomes" id="UP000295217">
    <property type="component" value="Unassembled WGS sequence"/>
</dbReference>
<reference evidence="19 20" key="1">
    <citation type="submission" date="2019-02" db="EMBL/GenBank/DDBJ databases">
        <title>Draft genome sequences of novel Actinobacteria.</title>
        <authorList>
            <person name="Sahin N."/>
            <person name="Ay H."/>
            <person name="Saygin H."/>
        </authorList>
    </citation>
    <scope>NUCLEOTIDE SEQUENCE [LARGE SCALE GENOMIC DNA]</scope>
    <source>
        <strain evidence="19 20">8K307</strain>
    </source>
</reference>
<dbReference type="PIRSF" id="PIRSF006769">
    <property type="entry name" value="RibD"/>
    <property type="match status" value="1"/>
</dbReference>
<feature type="binding site" evidence="16">
    <location>
        <position position="243"/>
    </location>
    <ligand>
        <name>NADP(+)</name>
        <dbReference type="ChEBI" id="CHEBI:58349"/>
    </ligand>
</feature>
<evidence type="ECO:0000256" key="10">
    <source>
        <dbReference type="ARBA" id="ARBA00023002"/>
    </source>
</evidence>
<evidence type="ECO:0000256" key="8">
    <source>
        <dbReference type="ARBA" id="ARBA00022833"/>
    </source>
</evidence>
<evidence type="ECO:0000256" key="1">
    <source>
        <dbReference type="ARBA" id="ARBA00002151"/>
    </source>
</evidence>
<evidence type="ECO:0000256" key="2">
    <source>
        <dbReference type="ARBA" id="ARBA00004882"/>
    </source>
</evidence>
<feature type="active site" description="Proton donor" evidence="15">
    <location>
        <position position="56"/>
    </location>
</feature>
<dbReference type="NCBIfam" id="TIGR00227">
    <property type="entry name" value="ribD_Cterm"/>
    <property type="match status" value="1"/>
</dbReference>
<evidence type="ECO:0000256" key="7">
    <source>
        <dbReference type="ARBA" id="ARBA00022723"/>
    </source>
</evidence>
<sequence length="368" mass="38018">MASPAELAAMRRAIELSRNGASTTPPNPDVGCVILDATGATVGEGWHERPGRPHAEVNALNQAGERARGGTAVVTLEPCDHTGRTGPCTQALIAAGVARVVVSVADPNPVASGGAATLRAHGVDVELGVLADEAASANARWLIPFRTHRPFVVWKFAATLDGRSAAGDGTSRWITGKEARADVHRLRAAVDTVIVGSGTVRADDPQLTARLDGVPAGVGGLTGVEAATGDRTVDQPLRVVVDSAGATPATARVRDDQAPTWIATAEEVGATPDGRVDLTKLLNQLYERGRRYALLEGGPTLAGAFWRAGLIDRVVGYVAPALLGAGPAALADAGVNTIDAAIRLDVTDVRMVGADLRITATPREHRKA</sequence>
<comment type="pathway">
    <text evidence="3 14">Cofactor biosynthesis; riboflavin biosynthesis; 5-amino-6-(D-ribitylamino)uracil from GTP: step 3/4.</text>
</comment>
<keyword evidence="11" id="KW-0511">Multifunctional enzyme</keyword>
<feature type="binding site" evidence="17">
    <location>
        <position position="79"/>
    </location>
    <ligand>
        <name>Zn(2+)</name>
        <dbReference type="ChEBI" id="CHEBI:29105"/>
        <note>catalytic</note>
    </ligand>
</feature>
<dbReference type="InterPro" id="IPR016192">
    <property type="entry name" value="APOBEC/CMP_deaminase_Zn-bd"/>
</dbReference>
<protein>
    <recommendedName>
        <fullName evidence="14">Riboflavin biosynthesis protein RibD</fullName>
    </recommendedName>
    <domain>
        <recommendedName>
            <fullName evidence="14">Diaminohydroxyphosphoribosylaminopyrimidine deaminase</fullName>
            <shortName evidence="14">DRAP deaminase</shortName>
            <ecNumber evidence="14">3.5.4.26</ecNumber>
        </recommendedName>
        <alternativeName>
            <fullName evidence="14">Riboflavin-specific deaminase</fullName>
        </alternativeName>
    </domain>
    <domain>
        <recommendedName>
            <fullName evidence="14">5-amino-6-(5-phosphoribosylamino)uracil reductase</fullName>
            <ecNumber evidence="14">1.1.1.193</ecNumber>
        </recommendedName>
        <alternativeName>
            <fullName evidence="14">HTP reductase</fullName>
        </alternativeName>
    </domain>
</protein>
<dbReference type="EC" id="1.1.1.193" evidence="14"/>
<dbReference type="PANTHER" id="PTHR38011">
    <property type="entry name" value="DIHYDROFOLATE REDUCTASE FAMILY PROTEIN (AFU_ORTHOLOGUE AFUA_8G06820)"/>
    <property type="match status" value="1"/>
</dbReference>
<comment type="cofactor">
    <cofactor evidence="14 17">
        <name>Zn(2+)</name>
        <dbReference type="ChEBI" id="CHEBI:29105"/>
    </cofactor>
    <text evidence="14 17">Binds 1 zinc ion.</text>
</comment>
<feature type="binding site" evidence="16">
    <location>
        <position position="207"/>
    </location>
    <ligand>
        <name>substrate</name>
    </ligand>
</feature>
<dbReference type="NCBIfam" id="TIGR00326">
    <property type="entry name" value="eubact_ribD"/>
    <property type="match status" value="1"/>
</dbReference>
<evidence type="ECO:0000256" key="12">
    <source>
        <dbReference type="ARBA" id="ARBA00049861"/>
    </source>
</evidence>
<dbReference type="OrthoDB" id="9800865at2"/>
<evidence type="ECO:0000259" key="18">
    <source>
        <dbReference type="PROSITE" id="PS51747"/>
    </source>
</evidence>
<feature type="binding site" evidence="16">
    <location>
        <position position="173"/>
    </location>
    <ligand>
        <name>NADP(+)</name>
        <dbReference type="ChEBI" id="CHEBI:58349"/>
    </ligand>
</feature>
<feature type="binding site" evidence="16">
    <location>
        <position position="210"/>
    </location>
    <ligand>
        <name>substrate</name>
    </ligand>
</feature>
<evidence type="ECO:0000256" key="16">
    <source>
        <dbReference type="PIRSR" id="PIRSR006769-2"/>
    </source>
</evidence>
<evidence type="ECO:0000256" key="11">
    <source>
        <dbReference type="ARBA" id="ARBA00023268"/>
    </source>
</evidence>
<feature type="binding site" evidence="16">
    <location>
        <position position="296"/>
    </location>
    <ligand>
        <name>substrate</name>
    </ligand>
</feature>
<evidence type="ECO:0000256" key="17">
    <source>
        <dbReference type="PIRSR" id="PIRSR006769-3"/>
    </source>
</evidence>
<gene>
    <name evidence="19" type="primary">ribD</name>
    <name evidence="19" type="ORF">E1262_28840</name>
</gene>
<dbReference type="GO" id="GO:0008835">
    <property type="term" value="F:diaminohydroxyphosphoribosylaminopyrimidine deaminase activity"/>
    <property type="evidence" value="ECO:0007669"/>
    <property type="project" value="UniProtKB-EC"/>
</dbReference>
<dbReference type="SUPFAM" id="SSF53597">
    <property type="entry name" value="Dihydrofolate reductase-like"/>
    <property type="match status" value="1"/>
</dbReference>
<dbReference type="PROSITE" id="PS00903">
    <property type="entry name" value="CYT_DCMP_DEAMINASES_1"/>
    <property type="match status" value="1"/>
</dbReference>
<feature type="binding site" evidence="16">
    <location>
        <position position="157"/>
    </location>
    <ligand>
        <name>NADP(+)</name>
        <dbReference type="ChEBI" id="CHEBI:58349"/>
    </ligand>
</feature>
<dbReference type="InterPro" id="IPR016193">
    <property type="entry name" value="Cytidine_deaminase-like"/>
</dbReference>
<feature type="binding site" evidence="16">
    <location>
        <position position="203"/>
    </location>
    <ligand>
        <name>substrate</name>
    </ligand>
</feature>
<dbReference type="GO" id="GO:0050661">
    <property type="term" value="F:NADP binding"/>
    <property type="evidence" value="ECO:0007669"/>
    <property type="project" value="InterPro"/>
</dbReference>
<dbReference type="SUPFAM" id="SSF53927">
    <property type="entry name" value="Cytidine deaminase-like"/>
    <property type="match status" value="1"/>
</dbReference>
<comment type="caution">
    <text evidence="19">The sequence shown here is derived from an EMBL/GenBank/DDBJ whole genome shotgun (WGS) entry which is preliminary data.</text>
</comment>
<dbReference type="Pfam" id="PF01872">
    <property type="entry name" value="RibD_C"/>
    <property type="match status" value="1"/>
</dbReference>
<evidence type="ECO:0000256" key="6">
    <source>
        <dbReference type="ARBA" id="ARBA00022619"/>
    </source>
</evidence>
<dbReference type="EC" id="3.5.4.26" evidence="14"/>
<comment type="similarity">
    <text evidence="5 14">In the C-terminal section; belongs to the HTP reductase family.</text>
</comment>
<dbReference type="GO" id="GO:0009231">
    <property type="term" value="P:riboflavin biosynthetic process"/>
    <property type="evidence" value="ECO:0007669"/>
    <property type="project" value="UniProtKB-UniPathway"/>
</dbReference>
<accession>A0A4R4ZYW9</accession>
<keyword evidence="6 14" id="KW-0686">Riboflavin biosynthesis</keyword>
<keyword evidence="10 14" id="KW-0560">Oxidoreductase</keyword>
<dbReference type="GO" id="GO:0008270">
    <property type="term" value="F:zinc ion binding"/>
    <property type="evidence" value="ECO:0007669"/>
    <property type="project" value="InterPro"/>
</dbReference>
<dbReference type="Gene3D" id="3.40.430.10">
    <property type="entry name" value="Dihydrofolate Reductase, subunit A"/>
    <property type="match status" value="1"/>
</dbReference>
<dbReference type="InterPro" id="IPR024072">
    <property type="entry name" value="DHFR-like_dom_sf"/>
</dbReference>
<dbReference type="InterPro" id="IPR011549">
    <property type="entry name" value="RibD_C"/>
</dbReference>
<feature type="domain" description="CMP/dCMP-type deaminase" evidence="18">
    <location>
        <begin position="4"/>
        <end position="126"/>
    </location>
</feature>
<comment type="catalytic activity">
    <reaction evidence="13 14">
        <text>2,5-diamino-6-hydroxy-4-(5-phosphoribosylamino)-pyrimidine + H2O + H(+) = 5-amino-6-(5-phospho-D-ribosylamino)uracil + NH4(+)</text>
        <dbReference type="Rhea" id="RHEA:21868"/>
        <dbReference type="ChEBI" id="CHEBI:15377"/>
        <dbReference type="ChEBI" id="CHEBI:15378"/>
        <dbReference type="ChEBI" id="CHEBI:28938"/>
        <dbReference type="ChEBI" id="CHEBI:58453"/>
        <dbReference type="ChEBI" id="CHEBI:58614"/>
        <dbReference type="EC" id="3.5.4.26"/>
    </reaction>
</comment>
<keyword evidence="7 14" id="KW-0479">Metal-binding</keyword>
<evidence type="ECO:0000313" key="19">
    <source>
        <dbReference type="EMBL" id="TDD64245.1"/>
    </source>
</evidence>
<evidence type="ECO:0000256" key="5">
    <source>
        <dbReference type="ARBA" id="ARBA00007417"/>
    </source>
</evidence>
<evidence type="ECO:0000256" key="13">
    <source>
        <dbReference type="ARBA" id="ARBA00049886"/>
    </source>
</evidence>
<feature type="binding site" evidence="16">
    <location>
        <position position="187"/>
    </location>
    <ligand>
        <name>substrate</name>
    </ligand>
</feature>
<dbReference type="EMBL" id="SMLB01000073">
    <property type="protein sequence ID" value="TDD64245.1"/>
    <property type="molecule type" value="Genomic_DNA"/>
</dbReference>
<dbReference type="Pfam" id="PF00383">
    <property type="entry name" value="dCMP_cyt_deam_1"/>
    <property type="match status" value="1"/>
</dbReference>
<keyword evidence="20" id="KW-1185">Reference proteome</keyword>
<dbReference type="UniPathway" id="UPA00275">
    <property type="reaction ID" value="UER00401"/>
</dbReference>
<feature type="binding site" evidence="17">
    <location>
        <position position="54"/>
    </location>
    <ligand>
        <name>Zn(2+)</name>
        <dbReference type="ChEBI" id="CHEBI:29105"/>
        <note>catalytic</note>
    </ligand>
</feature>
<name>A0A4R4ZYW9_9ACTN</name>
<feature type="binding site" evidence="16">
    <location>
        <position position="199"/>
    </location>
    <ligand>
        <name>NADP(+)</name>
        <dbReference type="ChEBI" id="CHEBI:58349"/>
    </ligand>
</feature>
<evidence type="ECO:0000313" key="20">
    <source>
        <dbReference type="Proteomes" id="UP000295217"/>
    </source>
</evidence>
<dbReference type="CDD" id="cd01284">
    <property type="entry name" value="Riboflavin_deaminase-reductase"/>
    <property type="match status" value="1"/>
</dbReference>
<dbReference type="InterPro" id="IPR004794">
    <property type="entry name" value="Eubact_RibD"/>
</dbReference>
<comment type="similarity">
    <text evidence="4 14">In the N-terminal section; belongs to the cytidine and deoxycytidylate deaminase family.</text>
</comment>
<keyword evidence="8 14" id="KW-0862">Zinc</keyword>
<proteinExistence type="inferred from homology"/>
<dbReference type="Gene3D" id="3.40.140.10">
    <property type="entry name" value="Cytidine Deaminase, domain 2"/>
    <property type="match status" value="1"/>
</dbReference>
<dbReference type="AlphaFoldDB" id="A0A4R4ZYW9"/>
<dbReference type="InterPro" id="IPR050765">
    <property type="entry name" value="Riboflavin_Biosynth_HTPR"/>
</dbReference>
<keyword evidence="14 19" id="KW-0378">Hydrolase</keyword>
<organism evidence="19 20">
    <name type="scientific">Jiangella aurantiaca</name>
    <dbReference type="NCBI Taxonomy" id="2530373"/>
    <lineage>
        <taxon>Bacteria</taxon>
        <taxon>Bacillati</taxon>
        <taxon>Actinomycetota</taxon>
        <taxon>Actinomycetes</taxon>
        <taxon>Jiangellales</taxon>
        <taxon>Jiangellaceae</taxon>
        <taxon>Jiangella</taxon>
    </lineage>
</organism>
<evidence type="ECO:0000256" key="3">
    <source>
        <dbReference type="ARBA" id="ARBA00004910"/>
    </source>
</evidence>
<keyword evidence="9 14" id="KW-0521">NADP</keyword>